<dbReference type="AlphaFoldDB" id="A0A6J7VEU3"/>
<evidence type="ECO:0000313" key="1">
    <source>
        <dbReference type="EMBL" id="CAB5076783.1"/>
    </source>
</evidence>
<accession>A0A6J7VEU3</accession>
<reference evidence="1" key="1">
    <citation type="submission" date="2020-05" db="EMBL/GenBank/DDBJ databases">
        <authorList>
            <person name="Chiriac C."/>
            <person name="Salcher M."/>
            <person name="Ghai R."/>
            <person name="Kavagutti S V."/>
        </authorList>
    </citation>
    <scope>NUCLEOTIDE SEQUENCE</scope>
</reference>
<proteinExistence type="predicted"/>
<name>A0A6J7VEU3_9ZZZZ</name>
<gene>
    <name evidence="1" type="ORF">UFOPK4367_01085</name>
</gene>
<protein>
    <submittedName>
        <fullName evidence="1">Unannotated protein</fullName>
    </submittedName>
</protein>
<sequence>MTISGLLPPNSSEHGVKLSAAARATSFAVGTEPVNEIREIPGWATSAAPASFPKPCTTLKTPSGKPASFAMSQRREALSGVHSAGFKITVSPDASAGAIFQLASISGAFHGVMSAATPDGSQETTLVCPRVSNGS</sequence>
<organism evidence="1">
    <name type="scientific">freshwater metagenome</name>
    <dbReference type="NCBI Taxonomy" id="449393"/>
    <lineage>
        <taxon>unclassified sequences</taxon>
        <taxon>metagenomes</taxon>
        <taxon>ecological metagenomes</taxon>
    </lineage>
</organism>
<dbReference type="EMBL" id="CAFBRC010000076">
    <property type="protein sequence ID" value="CAB5076783.1"/>
    <property type="molecule type" value="Genomic_DNA"/>
</dbReference>